<evidence type="ECO:0000313" key="1">
    <source>
        <dbReference type="Ensembl" id="ENSOARP00020031471.2"/>
    </source>
</evidence>
<reference evidence="1" key="1">
    <citation type="submission" date="2020-11" db="EMBL/GenBank/DDBJ databases">
        <authorList>
            <person name="Davenport K.M."/>
            <person name="Bickhart D.M."/>
            <person name="Smith T.P.L."/>
            <person name="Murdoch B.M."/>
            <person name="Rosen B.D."/>
        </authorList>
    </citation>
    <scope>NUCLEOTIDE SEQUENCE [LARGE SCALE GENOMIC DNA]</scope>
    <source>
        <strain evidence="1">OAR_USU_Benz2616</strain>
    </source>
</reference>
<name>A0AC11CL73_SHEEP</name>
<reference evidence="1" key="2">
    <citation type="submission" date="2025-08" db="UniProtKB">
        <authorList>
            <consortium name="Ensembl"/>
        </authorList>
    </citation>
    <scope>IDENTIFICATION</scope>
</reference>
<dbReference type="Ensembl" id="ENSOART00020038012.2">
    <property type="protein sequence ID" value="ENSOARP00020031471.2"/>
    <property type="gene ID" value="ENSOARG00020024325.2"/>
</dbReference>
<organism evidence="1">
    <name type="scientific">Ovis aries</name>
    <name type="common">Sheep</name>
    <dbReference type="NCBI Taxonomy" id="9940"/>
    <lineage>
        <taxon>Eukaryota</taxon>
        <taxon>Metazoa</taxon>
        <taxon>Chordata</taxon>
        <taxon>Craniata</taxon>
        <taxon>Vertebrata</taxon>
        <taxon>Euteleostomi</taxon>
        <taxon>Mammalia</taxon>
        <taxon>Eutheria</taxon>
        <taxon>Laurasiatheria</taxon>
        <taxon>Artiodactyla</taxon>
        <taxon>Ruminantia</taxon>
        <taxon>Pecora</taxon>
        <taxon>Bovidae</taxon>
        <taxon>Caprinae</taxon>
        <taxon>Ovis</taxon>
    </lineage>
</organism>
<sequence>MWSLKWFLCLSTGVTYVSALIFTSLREKAEELQGKVLCRGCFLIWQNLPEHAQNWLEITFWIFLTVLMYLTVKLAGESGYSNVQNSPAHQGTSFCSPRRKKEKASPNKDYMFQTLILLMMDLVKFVSSMQNLKLTTANGSYLSPSNVDVSVDAHKNITVYELWGNEESN</sequence>
<accession>A0AC11CL73</accession>
<gene>
    <name evidence="1" type="primary">LOC132658809</name>
</gene>
<proteinExistence type="predicted"/>
<reference evidence="1" key="3">
    <citation type="submission" date="2025-09" db="UniProtKB">
        <authorList>
            <consortium name="Ensembl"/>
        </authorList>
    </citation>
    <scope>IDENTIFICATION</scope>
</reference>
<protein>
    <submittedName>
        <fullName evidence="1">Uncharacterized protein</fullName>
    </submittedName>
</protein>